<dbReference type="CDD" id="cd00338">
    <property type="entry name" value="Ser_Recombinase"/>
    <property type="match status" value="1"/>
</dbReference>
<proteinExistence type="predicted"/>
<dbReference type="AlphaFoldDB" id="K1RX79"/>
<organism evidence="2">
    <name type="scientific">human gut metagenome</name>
    <dbReference type="NCBI Taxonomy" id="408170"/>
    <lineage>
        <taxon>unclassified sequences</taxon>
        <taxon>metagenomes</taxon>
        <taxon>organismal metagenomes</taxon>
    </lineage>
</organism>
<gene>
    <name evidence="2" type="ORF">LEA_20001</name>
</gene>
<evidence type="ECO:0000313" key="2">
    <source>
        <dbReference type="EMBL" id="EKC46035.1"/>
    </source>
</evidence>
<dbReference type="SMART" id="SM00857">
    <property type="entry name" value="Resolvase"/>
    <property type="match status" value="1"/>
</dbReference>
<name>K1RX79_9ZZZZ</name>
<dbReference type="GO" id="GO:0003677">
    <property type="term" value="F:DNA binding"/>
    <property type="evidence" value="ECO:0007669"/>
    <property type="project" value="InterPro"/>
</dbReference>
<dbReference type="GO" id="GO:0000150">
    <property type="term" value="F:DNA strand exchange activity"/>
    <property type="evidence" value="ECO:0007669"/>
    <property type="project" value="InterPro"/>
</dbReference>
<protein>
    <submittedName>
        <fullName evidence="2">Resolvase domain-containing protein</fullName>
    </submittedName>
</protein>
<dbReference type="InterPro" id="IPR038109">
    <property type="entry name" value="DNA_bind_recomb_sf"/>
</dbReference>
<dbReference type="Gene3D" id="3.90.1750.20">
    <property type="entry name" value="Putative Large Serine Recombinase, Chain B, Domain 2"/>
    <property type="match status" value="1"/>
</dbReference>
<dbReference type="InterPro" id="IPR006119">
    <property type="entry name" value="Resolv_N"/>
</dbReference>
<dbReference type="PANTHER" id="PTHR30461">
    <property type="entry name" value="DNA-INVERTASE FROM LAMBDOID PROPHAGE"/>
    <property type="match status" value="1"/>
</dbReference>
<dbReference type="PROSITE" id="PS51736">
    <property type="entry name" value="RECOMBINASES_3"/>
    <property type="match status" value="1"/>
</dbReference>
<dbReference type="InterPro" id="IPR050639">
    <property type="entry name" value="SSR_resolvase"/>
</dbReference>
<dbReference type="SUPFAM" id="SSF53041">
    <property type="entry name" value="Resolvase-like"/>
    <property type="match status" value="1"/>
</dbReference>
<dbReference type="Pfam" id="PF00239">
    <property type="entry name" value="Resolvase"/>
    <property type="match status" value="1"/>
</dbReference>
<feature type="non-terminal residue" evidence="2">
    <location>
        <position position="215"/>
    </location>
</feature>
<comment type="caution">
    <text evidence="2">The sequence shown here is derived from an EMBL/GenBank/DDBJ whole genome shotgun (WGS) entry which is preliminary data.</text>
</comment>
<accession>K1RX79</accession>
<reference evidence="2" key="1">
    <citation type="journal article" date="2013" name="Environ. Microbiol.">
        <title>Microbiota from the distal guts of lean and obese adolescents exhibit partial functional redundancy besides clear differences in community structure.</title>
        <authorList>
            <person name="Ferrer M."/>
            <person name="Ruiz A."/>
            <person name="Lanza F."/>
            <person name="Haange S.B."/>
            <person name="Oberbach A."/>
            <person name="Till H."/>
            <person name="Bargiela R."/>
            <person name="Campoy C."/>
            <person name="Segura M.T."/>
            <person name="Richter M."/>
            <person name="von Bergen M."/>
            <person name="Seifert J."/>
            <person name="Suarez A."/>
        </authorList>
    </citation>
    <scope>NUCLEOTIDE SEQUENCE</scope>
</reference>
<dbReference type="PANTHER" id="PTHR30461:SF23">
    <property type="entry name" value="DNA RECOMBINASE-RELATED"/>
    <property type="match status" value="1"/>
</dbReference>
<dbReference type="Gene3D" id="3.40.50.1390">
    <property type="entry name" value="Resolvase, N-terminal catalytic domain"/>
    <property type="match status" value="1"/>
</dbReference>
<dbReference type="InterPro" id="IPR036162">
    <property type="entry name" value="Resolvase-like_N_sf"/>
</dbReference>
<evidence type="ECO:0000259" key="1">
    <source>
        <dbReference type="PROSITE" id="PS51736"/>
    </source>
</evidence>
<sequence>MGNVMVIPARRQVGNTVKQSAQKKLRVAAYCRVSTDSEEQETSYEAQVTHYTEYIQKNPEWELAGIFADDGISGTNTKKRNEFNRMIDECMAGNIDMVITKSISRFARNTLDCLQYIRQLKDKNIPVYFEKEAINTLDAKGEVLITIMASLAQQESQSMSQNIKLGLQYRYQQGKVQVNHNRFLGYTKDDNGHLIIDPEQAEIVKRIYREYLEGS</sequence>
<dbReference type="EMBL" id="AJWY01013740">
    <property type="protein sequence ID" value="EKC46035.1"/>
    <property type="molecule type" value="Genomic_DNA"/>
</dbReference>
<feature type="domain" description="Resolvase/invertase-type recombinase catalytic" evidence="1">
    <location>
        <begin position="26"/>
        <end position="174"/>
    </location>
</feature>